<feature type="chain" id="PRO_5020858540" evidence="1">
    <location>
        <begin position="33"/>
        <end position="163"/>
    </location>
</feature>
<gene>
    <name evidence="2" type="ORF">CAUPRSCDRAFT_11492</name>
</gene>
<proteinExistence type="predicted"/>
<feature type="signal peptide" evidence="1">
    <location>
        <begin position="1"/>
        <end position="32"/>
    </location>
</feature>
<dbReference type="Proteomes" id="UP000268535">
    <property type="component" value="Unassembled WGS sequence"/>
</dbReference>
<dbReference type="AlphaFoldDB" id="A0A4P9WZ36"/>
<evidence type="ECO:0000313" key="3">
    <source>
        <dbReference type="Proteomes" id="UP000268535"/>
    </source>
</evidence>
<keyword evidence="1" id="KW-0732">Signal</keyword>
<evidence type="ECO:0000313" key="2">
    <source>
        <dbReference type="EMBL" id="RKO96810.1"/>
    </source>
</evidence>
<evidence type="ECO:0000256" key="1">
    <source>
        <dbReference type="SAM" id="SignalP"/>
    </source>
</evidence>
<sequence length="163" mass="15365">MPANAMGMTSASMTRVIVVVAAAAFAAAAVAAAAAGAGLPEDGADPCGEKARPFIQDAANSGEAAGDELSGCGAKYGLTSCELMDIEDGAAAPAGGIASAGVPGHDDAGVPSIAASTGVRCMPPAPAAVAAAWSEPPTGVWLRGVMAGVTPGVGPGVSDCEAG</sequence>
<name>A0A4P9WZ36_9FUNG</name>
<reference evidence="3" key="1">
    <citation type="journal article" date="2018" name="Nat. Microbiol.">
        <title>Leveraging single-cell genomics to expand the fungal tree of life.</title>
        <authorList>
            <person name="Ahrendt S.R."/>
            <person name="Quandt C.A."/>
            <person name="Ciobanu D."/>
            <person name="Clum A."/>
            <person name="Salamov A."/>
            <person name="Andreopoulos B."/>
            <person name="Cheng J.F."/>
            <person name="Woyke T."/>
            <person name="Pelin A."/>
            <person name="Henrissat B."/>
            <person name="Reynolds N.K."/>
            <person name="Benny G.L."/>
            <person name="Smith M.E."/>
            <person name="James T.Y."/>
            <person name="Grigoriev I.V."/>
        </authorList>
    </citation>
    <scope>NUCLEOTIDE SEQUENCE [LARGE SCALE GENOMIC DNA]</scope>
    <source>
        <strain evidence="3">ATCC 52028</strain>
    </source>
</reference>
<protein>
    <submittedName>
        <fullName evidence="2">Uncharacterized protein</fullName>
    </submittedName>
</protein>
<dbReference type="EMBL" id="ML009601">
    <property type="protein sequence ID" value="RKO96810.1"/>
    <property type="molecule type" value="Genomic_DNA"/>
</dbReference>
<accession>A0A4P9WZ36</accession>
<organism evidence="2 3">
    <name type="scientific">Caulochytrium protostelioides</name>
    <dbReference type="NCBI Taxonomy" id="1555241"/>
    <lineage>
        <taxon>Eukaryota</taxon>
        <taxon>Fungi</taxon>
        <taxon>Fungi incertae sedis</taxon>
        <taxon>Chytridiomycota</taxon>
        <taxon>Chytridiomycota incertae sedis</taxon>
        <taxon>Chytridiomycetes</taxon>
        <taxon>Caulochytriales</taxon>
        <taxon>Caulochytriaceae</taxon>
        <taxon>Caulochytrium</taxon>
    </lineage>
</organism>